<dbReference type="Proteomes" id="UP000635606">
    <property type="component" value="Unassembled WGS sequence"/>
</dbReference>
<dbReference type="InterPro" id="IPR013739">
    <property type="entry name" value="Beta_galactosidase_C"/>
</dbReference>
<comment type="similarity">
    <text evidence="2 6">Belongs to the glycosyl hydrolase 42 family.</text>
</comment>
<keyword evidence="9" id="KW-0479">Metal-binding</keyword>
<dbReference type="EC" id="3.2.1.23" evidence="3 6"/>
<feature type="domain" description="Glycoside hydrolase family 42 N-terminal" evidence="10">
    <location>
        <begin position="13"/>
        <end position="380"/>
    </location>
</feature>
<dbReference type="GO" id="GO:0009341">
    <property type="term" value="C:beta-galactosidase complex"/>
    <property type="evidence" value="ECO:0007669"/>
    <property type="project" value="InterPro"/>
</dbReference>
<feature type="binding site" evidence="9">
    <location>
        <position position="114"/>
    </location>
    <ligand>
        <name>Zn(2+)</name>
        <dbReference type="ChEBI" id="CHEBI:29105"/>
    </ligand>
</feature>
<dbReference type="InterPro" id="IPR017853">
    <property type="entry name" value="GH"/>
</dbReference>
<feature type="binding site" evidence="8">
    <location>
        <position position="313"/>
    </location>
    <ligand>
        <name>substrate</name>
    </ligand>
</feature>
<evidence type="ECO:0000259" key="12">
    <source>
        <dbReference type="Pfam" id="PF08533"/>
    </source>
</evidence>
<comment type="catalytic activity">
    <reaction evidence="1 6">
        <text>Hydrolysis of terminal non-reducing beta-D-galactose residues in beta-D-galactosides.</text>
        <dbReference type="EC" id="3.2.1.23"/>
    </reaction>
</comment>
<evidence type="ECO:0000256" key="3">
    <source>
        <dbReference type="ARBA" id="ARBA00012756"/>
    </source>
</evidence>
<comment type="caution">
    <text evidence="13">The sequence shown here is derived from an EMBL/GenBank/DDBJ whole genome shotgun (WGS) entry which is preliminary data.</text>
</comment>
<evidence type="ECO:0000259" key="11">
    <source>
        <dbReference type="Pfam" id="PF08532"/>
    </source>
</evidence>
<dbReference type="Gene3D" id="2.60.40.1180">
    <property type="entry name" value="Golgi alpha-mannosidase II"/>
    <property type="match status" value="1"/>
</dbReference>
<keyword evidence="9" id="KW-0862">Zinc</keyword>
<dbReference type="Pfam" id="PF08533">
    <property type="entry name" value="Glyco_hydro_42C"/>
    <property type="match status" value="1"/>
</dbReference>
<dbReference type="InterPro" id="IPR003476">
    <property type="entry name" value="Glyco_hydro_42"/>
</dbReference>
<reference evidence="13" key="1">
    <citation type="submission" date="2021-01" db="EMBL/GenBank/DDBJ databases">
        <title>Whole genome shotgun sequence of Virgisporangium ochraceum NBRC 16418.</title>
        <authorList>
            <person name="Komaki H."/>
            <person name="Tamura T."/>
        </authorList>
    </citation>
    <scope>NUCLEOTIDE SEQUENCE</scope>
    <source>
        <strain evidence="13">NBRC 16418</strain>
    </source>
</reference>
<dbReference type="AlphaFoldDB" id="A0A8J4EHI5"/>
<feature type="binding site" evidence="8">
    <location>
        <position position="110"/>
    </location>
    <ligand>
        <name>substrate</name>
    </ligand>
</feature>
<dbReference type="PIRSF" id="PIRSF001084">
    <property type="entry name" value="B-galactosidase"/>
    <property type="match status" value="1"/>
</dbReference>
<dbReference type="SUPFAM" id="SSF51445">
    <property type="entry name" value="(Trans)glycosidases"/>
    <property type="match status" value="1"/>
</dbReference>
<evidence type="ECO:0000256" key="8">
    <source>
        <dbReference type="PIRSR" id="PIRSR001084-2"/>
    </source>
</evidence>
<keyword evidence="4 6" id="KW-0378">Hydrolase</keyword>
<dbReference type="Gene3D" id="3.40.50.880">
    <property type="match status" value="1"/>
</dbReference>
<dbReference type="CDD" id="cd03143">
    <property type="entry name" value="A4_beta-galactosidase_middle_domain"/>
    <property type="match status" value="1"/>
</dbReference>
<evidence type="ECO:0000313" key="14">
    <source>
        <dbReference type="Proteomes" id="UP000635606"/>
    </source>
</evidence>
<proteinExistence type="inferred from homology"/>
<evidence type="ECO:0000256" key="4">
    <source>
        <dbReference type="ARBA" id="ARBA00022801"/>
    </source>
</evidence>
<protein>
    <recommendedName>
        <fullName evidence="3 6">Beta-galactosidase</fullName>
        <shortName evidence="6">Beta-gal</shortName>
        <ecNumber evidence="3 6">3.2.1.23</ecNumber>
    </recommendedName>
</protein>
<evidence type="ECO:0000256" key="2">
    <source>
        <dbReference type="ARBA" id="ARBA00005940"/>
    </source>
</evidence>
<dbReference type="Pfam" id="PF08532">
    <property type="entry name" value="Glyco_hydro_42M"/>
    <property type="match status" value="1"/>
</dbReference>
<organism evidence="13 14">
    <name type="scientific">Virgisporangium ochraceum</name>
    <dbReference type="NCBI Taxonomy" id="65505"/>
    <lineage>
        <taxon>Bacteria</taxon>
        <taxon>Bacillati</taxon>
        <taxon>Actinomycetota</taxon>
        <taxon>Actinomycetes</taxon>
        <taxon>Micromonosporales</taxon>
        <taxon>Micromonosporaceae</taxon>
        <taxon>Virgisporangium</taxon>
    </lineage>
</organism>
<dbReference type="PANTHER" id="PTHR36447:SF1">
    <property type="entry name" value="BETA-GALACTOSIDASE GANA"/>
    <property type="match status" value="1"/>
</dbReference>
<sequence length="660" mass="71895">MDIPGGRLAFGGDYNPEQWDEPVWEEDVRLMGEAGVTMVTLGVFSWGSLETADGAFDFGWLDRVVDLLHAGGIAVDLATPTASPPIWLHQAHREVIPVSRTGMRYWQGGRLMFCPSSPVFRRYALRIVAKLAERYGTHPAVRMWHVSNELGGGNRHCYCDGSAAAFRRWLAARHSSVEAMNRAWGTAFWGHRYGGFDEVLPPLDSESAQNPGLLLDFDRFSSDALLEHYLAERDVLAATGLPVTTNFMVGTGPDVVDYARWTPHVDVVTNDHYTRSTDPLRHVELAFAADRTRGLDTGRPWLLMEHSTSAVNWQRRNRSKEPGELVRNSLAHVARGSDGAMFFQWRASTAGAEQFHSGMVPHAGTRSKVWREVCELGAVLGRLAEVRGSRTTADVALLYDDEAGWAWNAGQKPHHDLPLPHAARDWHRALWRHGITVDVVPPWTDLDRYAVVVVPALFLASDDTARAVAAAADRGATVVVTYLSGIVDPTNRVRAGGYPGAFRDLLGVFVEEFHVLLDGDEVALSDGSTATDWTEHVHADDAEVLARFASGPLDGLPAVTRRAVGAGAAWYVAARLDDGGLDRIVADLPVTPVVPPQDGLEAVRRVGDDGTYLFVLNHSDVERTVPARGHDLVTGGAVDGTLRVPAGGVAVVKEALQGAP</sequence>
<keyword evidence="5 6" id="KW-0326">Glycosidase</keyword>
<evidence type="ECO:0000313" key="13">
    <source>
        <dbReference type="EMBL" id="GIJ72237.1"/>
    </source>
</evidence>
<accession>A0A8J4EHI5</accession>
<dbReference type="GO" id="GO:0006012">
    <property type="term" value="P:galactose metabolic process"/>
    <property type="evidence" value="ECO:0007669"/>
    <property type="project" value="InterPro"/>
</dbReference>
<feature type="domain" description="Beta-galactosidase C-terminal" evidence="12">
    <location>
        <begin position="599"/>
        <end position="654"/>
    </location>
</feature>
<feature type="binding site" evidence="9">
    <location>
        <position position="159"/>
    </location>
    <ligand>
        <name>Zn(2+)</name>
        <dbReference type="ChEBI" id="CHEBI:29105"/>
    </ligand>
</feature>
<feature type="domain" description="Beta-galactosidase trimerisation" evidence="11">
    <location>
        <begin position="393"/>
        <end position="588"/>
    </location>
</feature>
<evidence type="ECO:0000259" key="10">
    <source>
        <dbReference type="Pfam" id="PF02449"/>
    </source>
</evidence>
<dbReference type="RefSeq" id="WP_203932091.1">
    <property type="nucleotide sequence ID" value="NZ_BOPH01000098.1"/>
</dbReference>
<dbReference type="GO" id="GO:0004565">
    <property type="term" value="F:beta-galactosidase activity"/>
    <property type="evidence" value="ECO:0007669"/>
    <property type="project" value="UniProtKB-EC"/>
</dbReference>
<gene>
    <name evidence="13" type="ORF">Voc01_071540</name>
</gene>
<evidence type="ECO:0000256" key="5">
    <source>
        <dbReference type="ARBA" id="ARBA00023295"/>
    </source>
</evidence>
<dbReference type="Gene3D" id="3.20.20.80">
    <property type="entry name" value="Glycosidases"/>
    <property type="match status" value="1"/>
</dbReference>
<evidence type="ECO:0000256" key="6">
    <source>
        <dbReference type="PIRNR" id="PIRNR001084"/>
    </source>
</evidence>
<dbReference type="InterPro" id="IPR013738">
    <property type="entry name" value="Beta_galactosidase_Trimer"/>
</dbReference>
<dbReference type="InterPro" id="IPR013780">
    <property type="entry name" value="Glyco_hydro_b"/>
</dbReference>
<feature type="active site" description="Nucleophile" evidence="7">
    <location>
        <position position="305"/>
    </location>
</feature>
<feature type="binding site" evidence="8">
    <location>
        <position position="148"/>
    </location>
    <ligand>
        <name>substrate</name>
    </ligand>
</feature>
<dbReference type="InterPro" id="IPR013529">
    <property type="entry name" value="Glyco_hydro_42_N"/>
</dbReference>
<keyword evidence="14" id="KW-1185">Reference proteome</keyword>
<dbReference type="InterPro" id="IPR029062">
    <property type="entry name" value="Class_I_gatase-like"/>
</dbReference>
<evidence type="ECO:0000256" key="1">
    <source>
        <dbReference type="ARBA" id="ARBA00001412"/>
    </source>
</evidence>
<name>A0A8J4EHI5_9ACTN</name>
<feature type="active site" description="Proton donor" evidence="7">
    <location>
        <position position="149"/>
    </location>
</feature>
<evidence type="ECO:0000256" key="7">
    <source>
        <dbReference type="PIRSR" id="PIRSR001084-1"/>
    </source>
</evidence>
<dbReference type="GO" id="GO:0046872">
    <property type="term" value="F:metal ion binding"/>
    <property type="evidence" value="ECO:0007669"/>
    <property type="project" value="UniProtKB-KW"/>
</dbReference>
<dbReference type="SUPFAM" id="SSF52317">
    <property type="entry name" value="Class I glutamine amidotransferase-like"/>
    <property type="match status" value="1"/>
</dbReference>
<dbReference type="PANTHER" id="PTHR36447">
    <property type="entry name" value="BETA-GALACTOSIDASE GANA"/>
    <property type="match status" value="1"/>
</dbReference>
<dbReference type="Pfam" id="PF02449">
    <property type="entry name" value="Glyco_hydro_42"/>
    <property type="match status" value="1"/>
</dbReference>
<dbReference type="EMBL" id="BOPH01000098">
    <property type="protein sequence ID" value="GIJ72237.1"/>
    <property type="molecule type" value="Genomic_DNA"/>
</dbReference>
<evidence type="ECO:0000256" key="9">
    <source>
        <dbReference type="PIRSR" id="PIRSR001084-3"/>
    </source>
</evidence>
<feature type="binding site" evidence="9">
    <location>
        <position position="157"/>
    </location>
    <ligand>
        <name>Zn(2+)</name>
        <dbReference type="ChEBI" id="CHEBI:29105"/>
    </ligand>
</feature>